<evidence type="ECO:0000313" key="3">
    <source>
        <dbReference type="EMBL" id="CAJ0580227.1"/>
    </source>
</evidence>
<comment type="caution">
    <text evidence="3">The sequence shown here is derived from an EMBL/GenBank/DDBJ whole genome shotgun (WGS) entry which is preliminary data.</text>
</comment>
<organism evidence="3 4">
    <name type="scientific">Mesorhabditis spiculigera</name>
    <dbReference type="NCBI Taxonomy" id="96644"/>
    <lineage>
        <taxon>Eukaryota</taxon>
        <taxon>Metazoa</taxon>
        <taxon>Ecdysozoa</taxon>
        <taxon>Nematoda</taxon>
        <taxon>Chromadorea</taxon>
        <taxon>Rhabditida</taxon>
        <taxon>Rhabditina</taxon>
        <taxon>Rhabditomorpha</taxon>
        <taxon>Rhabditoidea</taxon>
        <taxon>Rhabditidae</taxon>
        <taxon>Mesorhabditinae</taxon>
        <taxon>Mesorhabditis</taxon>
    </lineage>
</organism>
<dbReference type="AlphaFoldDB" id="A0AA36D5J7"/>
<dbReference type="Proteomes" id="UP001177023">
    <property type="component" value="Unassembled WGS sequence"/>
</dbReference>
<reference evidence="3" key="1">
    <citation type="submission" date="2023-06" db="EMBL/GenBank/DDBJ databases">
        <authorList>
            <person name="Delattre M."/>
        </authorList>
    </citation>
    <scope>NUCLEOTIDE SEQUENCE</scope>
    <source>
        <strain evidence="3">AF72</strain>
    </source>
</reference>
<keyword evidence="1" id="KW-0472">Membrane</keyword>
<protein>
    <submittedName>
        <fullName evidence="3">Uncharacterized protein</fullName>
    </submittedName>
</protein>
<evidence type="ECO:0000256" key="1">
    <source>
        <dbReference type="SAM" id="Phobius"/>
    </source>
</evidence>
<keyword evidence="2" id="KW-0732">Signal</keyword>
<dbReference type="EMBL" id="CATQJA010002659">
    <property type="protein sequence ID" value="CAJ0580227.1"/>
    <property type="molecule type" value="Genomic_DNA"/>
</dbReference>
<accession>A0AA36D5J7</accession>
<feature type="chain" id="PRO_5041227355" evidence="2">
    <location>
        <begin position="16"/>
        <end position="148"/>
    </location>
</feature>
<name>A0AA36D5J7_9BILA</name>
<evidence type="ECO:0000256" key="2">
    <source>
        <dbReference type="SAM" id="SignalP"/>
    </source>
</evidence>
<feature type="non-terminal residue" evidence="3">
    <location>
        <position position="148"/>
    </location>
</feature>
<keyword evidence="1" id="KW-0812">Transmembrane</keyword>
<sequence length="148" mass="16563">MKWLLFFVCVSVVGALSWPYYWHRNGKKPEECTAQEDFVKSGSVCDREICSGPVKDCVKMLSHNVCLCKPGLTMKLLLFFVCLSVVGALEYYWHYGEQKPEDCTAQEELSTSGIMCDSEICSGPVHGCPDVFAENLNVVLNSYGKHHA</sequence>
<gene>
    <name evidence="3" type="ORF">MSPICULIGERA_LOCUS18426</name>
</gene>
<keyword evidence="4" id="KW-1185">Reference proteome</keyword>
<feature type="transmembrane region" description="Helical" evidence="1">
    <location>
        <begin position="76"/>
        <end position="93"/>
    </location>
</feature>
<feature type="signal peptide" evidence="2">
    <location>
        <begin position="1"/>
        <end position="15"/>
    </location>
</feature>
<proteinExistence type="predicted"/>
<keyword evidence="1" id="KW-1133">Transmembrane helix</keyword>
<evidence type="ECO:0000313" key="4">
    <source>
        <dbReference type="Proteomes" id="UP001177023"/>
    </source>
</evidence>